<sequence>MVAFRPPAYEASLRDAFRRLIHLSIFRFGAVCSVEMECLTSGSRHELVKTYFRIVRESMSREGKKKDWLKKFGANETDFQRVCYLLKVLKAANTVNGGVEVLGLPSMREAITGLNGKSDGESARLREHGNLVWKSRKATEALALYTFALFHAASDSAKALALGNRSCVLFSLSCFEEAAADASEALKLGFPQSKAARLQIRIAQCCQRQDRLPEARKHFQEAISLLDHSEASMRTLLLPIAKHGLFECSTEHEKMESTHPCLFESPWKCIRYEPPKFSKFQTMQTTKASSDAISGSSSRLLSAPDGTVRLRNTGHKRGWALEVTRDVSVGEVLIVDKPYASVLMKKFLHMYCYHCYKRCFNLKPCNDCAFVGFCSPSCAKSAVKRDGGRGDGLGYHVSDCGGLVPCLQLDSYAGWPKESKDSVGGPIVSHLSFACIANTSPDCLLDYVCSTGRYAKQAEGGKGHQAFVGSSVRDVAPSVLDPSDYSAAAWLVACSEYRSRADLWQRTVAAVFLTYCLSLGGYPMAWFGETDLFYTPPSPENRPDRLPASWIAACMLYHLQSVPVNGHTYVDDVFNSLKNLSSYRMREIFSALYPTLSLVNHSCDPSTFRTCASGATCFLSTLRPLKAGTEIFDCYINCFSLKPRADRQSELSSHYLFQCACEACVKDWPTLFDPKRHQMEFLRCPRCSGVVHLPARRCHHCRSTQALTSYAHLVNVEVPKQMELVSEGVVGINSVDAAGELLEKLHSLVLRPGTVWDQAQELYKMVVNFTKGSWTLDPLG</sequence>
<evidence type="ECO:0000259" key="9">
    <source>
        <dbReference type="PROSITE" id="PS50280"/>
    </source>
</evidence>
<feature type="domain" description="SET" evidence="9">
    <location>
        <begin position="306"/>
        <end position="636"/>
    </location>
</feature>
<dbReference type="PANTHER" id="PTHR46165">
    <property type="entry name" value="SET AND MYND DOMAIN-CONTAINING PROTEIN 4"/>
    <property type="match status" value="1"/>
</dbReference>
<evidence type="ECO:0000256" key="1">
    <source>
        <dbReference type="ARBA" id="ARBA00004123"/>
    </source>
</evidence>
<dbReference type="Proteomes" id="UP001651158">
    <property type="component" value="Unassembled WGS sequence"/>
</dbReference>
<dbReference type="SMART" id="SM00028">
    <property type="entry name" value="TPR"/>
    <property type="match status" value="2"/>
</dbReference>
<reference evidence="10 11" key="1">
    <citation type="journal article" date="2022" name="Front. Cell. Infect. Microbiol.">
        <title>The Genomes of Two Strains of Taenia crassiceps the Animal Model for the Study of Human Cysticercosis.</title>
        <authorList>
            <person name="Bobes R.J."/>
            <person name="Estrada K."/>
            <person name="Rios-Valencia D.G."/>
            <person name="Calderon-Gallegos A."/>
            <person name="de la Torre P."/>
            <person name="Carrero J.C."/>
            <person name="Sanchez-Flores A."/>
            <person name="Laclette J.P."/>
        </authorList>
    </citation>
    <scope>NUCLEOTIDE SEQUENCE [LARGE SCALE GENOMIC DNA]</scope>
    <source>
        <strain evidence="10">WFUcys</strain>
    </source>
</reference>
<comment type="caution">
    <text evidence="10">The sequence shown here is derived from an EMBL/GenBank/DDBJ whole genome shotgun (WGS) entry which is preliminary data.</text>
</comment>
<keyword evidence="11" id="KW-1185">Reference proteome</keyword>
<comment type="catalytic activity">
    <reaction evidence="8">
        <text>L-lysyl-[protein] + S-adenosyl-L-methionine = N(6)-methyl-L-lysyl-[protein] + S-adenosyl-L-homocysteine + H(+)</text>
        <dbReference type="Rhea" id="RHEA:51736"/>
        <dbReference type="Rhea" id="RHEA-COMP:9752"/>
        <dbReference type="Rhea" id="RHEA-COMP:13053"/>
        <dbReference type="ChEBI" id="CHEBI:15378"/>
        <dbReference type="ChEBI" id="CHEBI:29969"/>
        <dbReference type="ChEBI" id="CHEBI:57856"/>
        <dbReference type="ChEBI" id="CHEBI:59789"/>
        <dbReference type="ChEBI" id="CHEBI:61929"/>
    </reaction>
</comment>
<name>A0ABR4QLK0_9CEST</name>
<evidence type="ECO:0000256" key="4">
    <source>
        <dbReference type="ARBA" id="ARBA00022603"/>
    </source>
</evidence>
<evidence type="ECO:0000256" key="5">
    <source>
        <dbReference type="ARBA" id="ARBA00022679"/>
    </source>
</evidence>
<accession>A0ABR4QLK0</accession>
<evidence type="ECO:0000256" key="2">
    <source>
        <dbReference type="ARBA" id="ARBA00004496"/>
    </source>
</evidence>
<evidence type="ECO:0000256" key="8">
    <source>
        <dbReference type="ARBA" id="ARBA00048985"/>
    </source>
</evidence>
<evidence type="ECO:0000313" key="10">
    <source>
        <dbReference type="EMBL" id="KAL5110703.1"/>
    </source>
</evidence>
<dbReference type="InterPro" id="IPR046341">
    <property type="entry name" value="SET_dom_sf"/>
</dbReference>
<dbReference type="InterPro" id="IPR011990">
    <property type="entry name" value="TPR-like_helical_dom_sf"/>
</dbReference>
<dbReference type="EMBL" id="JAKROA010000002">
    <property type="protein sequence ID" value="KAL5110703.1"/>
    <property type="molecule type" value="Genomic_DNA"/>
</dbReference>
<dbReference type="CDD" id="cd10536">
    <property type="entry name" value="SET_SMYD4"/>
    <property type="match status" value="1"/>
</dbReference>
<keyword evidence="4" id="KW-0489">Methyltransferase</keyword>
<comment type="subcellular location">
    <subcellularLocation>
        <location evidence="2">Cytoplasm</location>
    </subcellularLocation>
    <subcellularLocation>
        <location evidence="1">Nucleus</location>
    </subcellularLocation>
</comment>
<dbReference type="InterPro" id="IPR001214">
    <property type="entry name" value="SET_dom"/>
</dbReference>
<evidence type="ECO:0000256" key="7">
    <source>
        <dbReference type="ARBA" id="ARBA00023242"/>
    </source>
</evidence>
<protein>
    <submittedName>
        <fullName evidence="10">SET and MYND domain-containing protein 4</fullName>
    </submittedName>
</protein>
<evidence type="ECO:0000256" key="6">
    <source>
        <dbReference type="ARBA" id="ARBA00022691"/>
    </source>
</evidence>
<dbReference type="Gene3D" id="1.25.40.10">
    <property type="entry name" value="Tetratricopeptide repeat domain"/>
    <property type="match status" value="2"/>
</dbReference>
<dbReference type="SUPFAM" id="SSF48452">
    <property type="entry name" value="TPR-like"/>
    <property type="match status" value="1"/>
</dbReference>
<keyword evidence="7" id="KW-0539">Nucleus</keyword>
<dbReference type="InterPro" id="IPR044421">
    <property type="entry name" value="SMYD4_SET"/>
</dbReference>
<proteinExistence type="predicted"/>
<evidence type="ECO:0000256" key="3">
    <source>
        <dbReference type="ARBA" id="ARBA00022490"/>
    </source>
</evidence>
<keyword evidence="6" id="KW-0949">S-adenosyl-L-methionine</keyword>
<dbReference type="InterPro" id="IPR052097">
    <property type="entry name" value="SET-MYND_domain_protein"/>
</dbReference>
<dbReference type="PANTHER" id="PTHR46165:SF2">
    <property type="entry name" value="SET AND MYND DOMAIN-CONTAINING PROTEIN 4"/>
    <property type="match status" value="1"/>
</dbReference>
<dbReference type="PROSITE" id="PS50280">
    <property type="entry name" value="SET"/>
    <property type="match status" value="1"/>
</dbReference>
<organism evidence="10 11">
    <name type="scientific">Taenia crassiceps</name>
    <dbReference type="NCBI Taxonomy" id="6207"/>
    <lineage>
        <taxon>Eukaryota</taxon>
        <taxon>Metazoa</taxon>
        <taxon>Spiralia</taxon>
        <taxon>Lophotrochozoa</taxon>
        <taxon>Platyhelminthes</taxon>
        <taxon>Cestoda</taxon>
        <taxon>Eucestoda</taxon>
        <taxon>Cyclophyllidea</taxon>
        <taxon>Taeniidae</taxon>
        <taxon>Taenia</taxon>
    </lineage>
</organism>
<gene>
    <name evidence="10" type="ORF">TcWFU_007697</name>
</gene>
<keyword evidence="5" id="KW-0808">Transferase</keyword>
<dbReference type="Gene3D" id="2.170.270.10">
    <property type="entry name" value="SET domain"/>
    <property type="match status" value="1"/>
</dbReference>
<dbReference type="SUPFAM" id="SSF82199">
    <property type="entry name" value="SET domain"/>
    <property type="match status" value="1"/>
</dbReference>
<dbReference type="Pfam" id="PF00856">
    <property type="entry name" value="SET"/>
    <property type="match status" value="1"/>
</dbReference>
<dbReference type="InterPro" id="IPR019734">
    <property type="entry name" value="TPR_rpt"/>
</dbReference>
<keyword evidence="3" id="KW-0963">Cytoplasm</keyword>
<evidence type="ECO:0000313" key="11">
    <source>
        <dbReference type="Proteomes" id="UP001651158"/>
    </source>
</evidence>